<evidence type="ECO:0000313" key="2">
    <source>
        <dbReference type="EMBL" id="BBL71596.1"/>
    </source>
</evidence>
<dbReference type="InterPro" id="IPR005186">
    <property type="entry name" value="FlaG"/>
</dbReference>
<gene>
    <name evidence="2" type="ORF">MoryE10_22020</name>
</gene>
<dbReference type="Proteomes" id="UP000824988">
    <property type="component" value="Chromosome"/>
</dbReference>
<organism evidence="2 3">
    <name type="scientific">Methylogaea oryzae</name>
    <dbReference type="NCBI Taxonomy" id="1295382"/>
    <lineage>
        <taxon>Bacteria</taxon>
        <taxon>Pseudomonadati</taxon>
        <taxon>Pseudomonadota</taxon>
        <taxon>Gammaproteobacteria</taxon>
        <taxon>Methylococcales</taxon>
        <taxon>Methylococcaceae</taxon>
        <taxon>Methylogaea</taxon>
    </lineage>
</organism>
<dbReference type="AlphaFoldDB" id="A0A8D5AKY4"/>
<dbReference type="Pfam" id="PF03646">
    <property type="entry name" value="FlaG"/>
    <property type="match status" value="1"/>
</dbReference>
<feature type="compositionally biased region" description="Low complexity" evidence="1">
    <location>
        <begin position="1"/>
        <end position="24"/>
    </location>
</feature>
<evidence type="ECO:0008006" key="4">
    <source>
        <dbReference type="Google" id="ProtNLM"/>
    </source>
</evidence>
<reference evidence="2" key="1">
    <citation type="submission" date="2019-06" db="EMBL/GenBank/DDBJ databases">
        <title>Complete genome sequence of Methylogaea oryzae strain JCM16910.</title>
        <authorList>
            <person name="Asakawa S."/>
        </authorList>
    </citation>
    <scope>NUCLEOTIDE SEQUENCE</scope>
    <source>
        <strain evidence="2">E10</strain>
    </source>
</reference>
<dbReference type="PANTHER" id="PTHR37166:SF1">
    <property type="entry name" value="PROTEIN FLAG"/>
    <property type="match status" value="1"/>
</dbReference>
<dbReference type="EMBL" id="AP019782">
    <property type="protein sequence ID" value="BBL71596.1"/>
    <property type="molecule type" value="Genomic_DNA"/>
</dbReference>
<dbReference type="SUPFAM" id="SSF160214">
    <property type="entry name" value="FlaG-like"/>
    <property type="match status" value="1"/>
</dbReference>
<name>A0A8D5AKY4_9GAMM</name>
<proteinExistence type="predicted"/>
<dbReference type="KEGG" id="moz:MoryE10_22020"/>
<dbReference type="PANTHER" id="PTHR37166">
    <property type="entry name" value="PROTEIN FLAG"/>
    <property type="match status" value="1"/>
</dbReference>
<sequence>MNALTVGTSSAVSVTSSANTRVRTNGASEGEASSDDRGVGGNQPASAQKGGQATDVGALRDLVHKANAVIDAVGSGLRFRIDDATGSVVVKVVDQASGDVIRQIPSEDMLALKQRLEGLDAASKSQKGLIVAGKV</sequence>
<evidence type="ECO:0000313" key="3">
    <source>
        <dbReference type="Proteomes" id="UP000824988"/>
    </source>
</evidence>
<dbReference type="Gene3D" id="3.30.160.170">
    <property type="entry name" value="FlaG-like"/>
    <property type="match status" value="1"/>
</dbReference>
<feature type="region of interest" description="Disordered" evidence="1">
    <location>
        <begin position="1"/>
        <end position="53"/>
    </location>
</feature>
<dbReference type="RefSeq" id="WP_082411414.1">
    <property type="nucleotide sequence ID" value="NZ_AP019782.1"/>
</dbReference>
<evidence type="ECO:0000256" key="1">
    <source>
        <dbReference type="SAM" id="MobiDB-lite"/>
    </source>
</evidence>
<accession>A0A8D5AKY4</accession>
<keyword evidence="3" id="KW-1185">Reference proteome</keyword>
<dbReference type="InterPro" id="IPR035924">
    <property type="entry name" value="FlaG-like_sf"/>
</dbReference>
<protein>
    <recommendedName>
        <fullName evidence="4">Flagellar protein FlaG</fullName>
    </recommendedName>
</protein>